<dbReference type="EMBL" id="AGCJ01000092">
    <property type="protein sequence ID" value="EHM37732.1"/>
    <property type="molecule type" value="Genomic_DNA"/>
</dbReference>
<keyword evidence="2" id="KW-1185">Reference proteome</keyword>
<comment type="caution">
    <text evidence="1">The sequence shown here is derived from an EMBL/GenBank/DDBJ whole genome shotgun (WGS) entry which is preliminary data.</text>
</comment>
<dbReference type="STRING" id="861450.HMPREF0080_02067"/>
<evidence type="ECO:0000313" key="2">
    <source>
        <dbReference type="Proteomes" id="UP000005481"/>
    </source>
</evidence>
<dbReference type="PATRIC" id="fig|861450.3.peg.1899"/>
<dbReference type="Proteomes" id="UP000005481">
    <property type="component" value="Unassembled WGS sequence"/>
</dbReference>
<accession>G9YK58</accession>
<organism evidence="1 2">
    <name type="scientific">Anaeroglobus geminatus F0357</name>
    <dbReference type="NCBI Taxonomy" id="861450"/>
    <lineage>
        <taxon>Bacteria</taxon>
        <taxon>Bacillati</taxon>
        <taxon>Bacillota</taxon>
        <taxon>Negativicutes</taxon>
        <taxon>Veillonellales</taxon>
        <taxon>Veillonellaceae</taxon>
        <taxon>Anaeroglobus</taxon>
    </lineage>
</organism>
<reference evidence="1 2" key="1">
    <citation type="submission" date="2011-08" db="EMBL/GenBank/DDBJ databases">
        <authorList>
            <person name="Weinstock G."/>
            <person name="Sodergren E."/>
            <person name="Clifton S."/>
            <person name="Fulton L."/>
            <person name="Fulton B."/>
            <person name="Courtney L."/>
            <person name="Fronick C."/>
            <person name="Harrison M."/>
            <person name="Strong C."/>
            <person name="Farmer C."/>
            <person name="Delahaunty K."/>
            <person name="Markovic C."/>
            <person name="Hall O."/>
            <person name="Minx P."/>
            <person name="Tomlinson C."/>
            <person name="Mitreva M."/>
            <person name="Hou S."/>
            <person name="Chen J."/>
            <person name="Wollam A."/>
            <person name="Pepin K.H."/>
            <person name="Johnson M."/>
            <person name="Bhonagiri V."/>
            <person name="Zhang X."/>
            <person name="Suruliraj S."/>
            <person name="Warren W."/>
            <person name="Chinwalla A."/>
            <person name="Mardis E.R."/>
            <person name="Wilson R.K."/>
        </authorList>
    </citation>
    <scope>NUCLEOTIDE SEQUENCE [LARGE SCALE GENOMIC DNA]</scope>
    <source>
        <strain evidence="1 2">F0357</strain>
    </source>
</reference>
<evidence type="ECO:0000313" key="1">
    <source>
        <dbReference type="EMBL" id="EHM37732.1"/>
    </source>
</evidence>
<gene>
    <name evidence="1" type="ORF">HMPREF0080_02067</name>
</gene>
<dbReference type="HOGENOM" id="CLU_792126_0_0_9"/>
<dbReference type="eggNOG" id="ENOG5033PMY">
    <property type="taxonomic scope" value="Bacteria"/>
</dbReference>
<proteinExistence type="predicted"/>
<dbReference type="AlphaFoldDB" id="G9YK58"/>
<protein>
    <submittedName>
        <fullName evidence="1">Uncharacterized protein</fullName>
    </submittedName>
</protein>
<name>G9YK58_9FIRM</name>
<sequence>MELIQISNKNRKVLINSEFDNMACRPRSLSQIKRLKNVYPANIPAWPAWPARNKSAYACIVQKDAATVYAIVIFYPIAYSTPPLIAVALPSGYNFSVSWQVSNSAYTPAGKPATLLLAHGVQFMYVLSVRKNDGGNISTDEVYAGLNLYIYDFLTPQQRLDSYGATQRVTINLYIGGRPRYSSWHETVQMFVDEGSERGLNGYGAKMETSNSGKPRPNLKTISQYPGINDTKAGLQVYGFHRFWKEKYHSPKLDARTEEEKQAQGKLEQYSADILYDSRLPYLVVTDPVDQTLQIDGYYKPGDIYKVHQDYKNHPHKVAVIVNSVVDGIAIGGTSESGGFPEYQVRQGIAFSGDTGVGTIETETKLPLVSTTPGLFIGSKELSYLTVNVDGVTPNTVDEFE</sequence>